<feature type="region of interest" description="Disordered" evidence="1">
    <location>
        <begin position="79"/>
        <end position="109"/>
    </location>
</feature>
<dbReference type="EnsemblPlants" id="KQL31198">
    <property type="protein sequence ID" value="KQL31198"/>
    <property type="gene ID" value="SETIT_020346mg"/>
</dbReference>
<sequence>MAPLTRPDRSQSQLHQAAMPPGPQPAAVTDACRCRVCSRAWLRARFLVPGQLTESADPHSRVAVTARAPRAHRRWADLAGGQISWPPETLPPPASGPSRSVRGPRPRWP</sequence>
<dbReference type="Proteomes" id="UP000004995">
    <property type="component" value="Unassembled WGS sequence"/>
</dbReference>
<feature type="region of interest" description="Disordered" evidence="1">
    <location>
        <begin position="1"/>
        <end position="28"/>
    </location>
</feature>
<dbReference type="EMBL" id="AGNK02000517">
    <property type="status" value="NOT_ANNOTATED_CDS"/>
    <property type="molecule type" value="Genomic_DNA"/>
</dbReference>
<evidence type="ECO:0000313" key="3">
    <source>
        <dbReference type="Proteomes" id="UP000004995"/>
    </source>
</evidence>
<reference evidence="2" key="2">
    <citation type="submission" date="2018-08" db="UniProtKB">
        <authorList>
            <consortium name="EnsemblPlants"/>
        </authorList>
    </citation>
    <scope>IDENTIFICATION</scope>
    <source>
        <strain evidence="2">Yugu1</strain>
    </source>
</reference>
<reference evidence="3" key="1">
    <citation type="journal article" date="2012" name="Nat. Biotechnol.">
        <title>Reference genome sequence of the model plant Setaria.</title>
        <authorList>
            <person name="Bennetzen J.L."/>
            <person name="Schmutz J."/>
            <person name="Wang H."/>
            <person name="Percifield R."/>
            <person name="Hawkins J."/>
            <person name="Pontaroli A.C."/>
            <person name="Estep M."/>
            <person name="Feng L."/>
            <person name="Vaughn J.N."/>
            <person name="Grimwood J."/>
            <person name="Jenkins J."/>
            <person name="Barry K."/>
            <person name="Lindquist E."/>
            <person name="Hellsten U."/>
            <person name="Deshpande S."/>
            <person name="Wang X."/>
            <person name="Wu X."/>
            <person name="Mitros T."/>
            <person name="Triplett J."/>
            <person name="Yang X."/>
            <person name="Ye C.Y."/>
            <person name="Mauro-Herrera M."/>
            <person name="Wang L."/>
            <person name="Li P."/>
            <person name="Sharma M."/>
            <person name="Sharma R."/>
            <person name="Ronald P.C."/>
            <person name="Panaud O."/>
            <person name="Kellogg E.A."/>
            <person name="Brutnell T.P."/>
            <person name="Doust A.N."/>
            <person name="Tuskan G.A."/>
            <person name="Rokhsar D."/>
            <person name="Devos K.M."/>
        </authorList>
    </citation>
    <scope>NUCLEOTIDE SEQUENCE [LARGE SCALE GENOMIC DNA]</scope>
    <source>
        <strain evidence="3">cv. Yugu1</strain>
    </source>
</reference>
<dbReference type="AlphaFoldDB" id="K3Z1C8"/>
<evidence type="ECO:0000313" key="2">
    <source>
        <dbReference type="EnsemblPlants" id="KQL31198"/>
    </source>
</evidence>
<organism evidence="2 3">
    <name type="scientific">Setaria italica</name>
    <name type="common">Foxtail millet</name>
    <name type="synonym">Panicum italicum</name>
    <dbReference type="NCBI Taxonomy" id="4555"/>
    <lineage>
        <taxon>Eukaryota</taxon>
        <taxon>Viridiplantae</taxon>
        <taxon>Streptophyta</taxon>
        <taxon>Embryophyta</taxon>
        <taxon>Tracheophyta</taxon>
        <taxon>Spermatophyta</taxon>
        <taxon>Magnoliopsida</taxon>
        <taxon>Liliopsida</taxon>
        <taxon>Poales</taxon>
        <taxon>Poaceae</taxon>
        <taxon>PACMAD clade</taxon>
        <taxon>Panicoideae</taxon>
        <taxon>Panicodae</taxon>
        <taxon>Paniceae</taxon>
        <taxon>Cenchrinae</taxon>
        <taxon>Setaria</taxon>
    </lineage>
</organism>
<proteinExistence type="predicted"/>
<evidence type="ECO:0000256" key="1">
    <source>
        <dbReference type="SAM" id="MobiDB-lite"/>
    </source>
</evidence>
<name>K3Z1C8_SETIT</name>
<protein>
    <submittedName>
        <fullName evidence="2">Uncharacterized protein</fullName>
    </submittedName>
</protein>
<keyword evidence="3" id="KW-1185">Reference proteome</keyword>
<dbReference type="Gramene" id="KQL31198">
    <property type="protein sequence ID" value="KQL31198"/>
    <property type="gene ID" value="SETIT_020346mg"/>
</dbReference>
<dbReference type="InParanoid" id="K3Z1C8"/>
<dbReference type="HOGENOM" id="CLU_2188530_0_0_1"/>
<accession>K3Z1C8</accession>